<comment type="caution">
    <text evidence="1">The sequence shown here is derived from an EMBL/GenBank/DDBJ whole genome shotgun (WGS) entry which is preliminary data.</text>
</comment>
<dbReference type="RefSeq" id="WP_115123159.1">
    <property type="nucleotide sequence ID" value="NZ_QRAO01000002.1"/>
</dbReference>
<accession>A0A370QEY9</accession>
<dbReference type="InterPro" id="IPR032331">
    <property type="entry name" value="DUF4856"/>
</dbReference>
<name>A0A370QEY9_9FLAO</name>
<dbReference type="EMBL" id="QRAO01000002">
    <property type="protein sequence ID" value="RDK86937.1"/>
    <property type="molecule type" value="Genomic_DNA"/>
</dbReference>
<evidence type="ECO:0000313" key="2">
    <source>
        <dbReference type="Proteomes" id="UP000255317"/>
    </source>
</evidence>
<keyword evidence="2" id="KW-1185">Reference proteome</keyword>
<gene>
    <name evidence="1" type="ORF">C8D94_102115</name>
</gene>
<sequence>MKRIFFSTLIIAAIFTSCSSDDDAGTPISENVEAPATYTFERDGQSTVSFSGQTTRILMAGELVSAFNDFDNATQESLQNMFAHVEGAEDFSDPDLNASDKSVRSKTAASKDFFGANATESSQIKATFDGYIATQINEVFPNQNVAATPGVAGQIADGSSARYVTGNGLEMNQTFAKGLIGALMADQMLNNYLGTAVLDEADNRENNNNDVTAEDKPYTTMEHKWDEAYGYLFGASTNAANPLQTLGEDDAFLNKYLGRVEGDSDFAGIAQDVYDAFKLGRAAIVAKNYEVRDAQAEIIREKISEVIAIRAVHYLQSGKTAIENQDFGAAFHDLSEGYGFVYSLRFTRNNQDDMSYFSRSEVDGFIEDIMTEGPNGLWDVTPATLDAVSTAIAAKFDFTVAQAATTD</sequence>
<organism evidence="1 2">
    <name type="scientific">Marinirhabdus gelatinilytica</name>
    <dbReference type="NCBI Taxonomy" id="1703343"/>
    <lineage>
        <taxon>Bacteria</taxon>
        <taxon>Pseudomonadati</taxon>
        <taxon>Bacteroidota</taxon>
        <taxon>Flavobacteriia</taxon>
        <taxon>Flavobacteriales</taxon>
        <taxon>Flavobacteriaceae</taxon>
    </lineage>
</organism>
<dbReference type="Proteomes" id="UP000255317">
    <property type="component" value="Unassembled WGS sequence"/>
</dbReference>
<proteinExistence type="predicted"/>
<protein>
    <submittedName>
        <fullName evidence="1">Uncharacterized protein DUF4856</fullName>
    </submittedName>
</protein>
<evidence type="ECO:0000313" key="1">
    <source>
        <dbReference type="EMBL" id="RDK86937.1"/>
    </source>
</evidence>
<dbReference type="Pfam" id="PF16148">
    <property type="entry name" value="DUF4856"/>
    <property type="match status" value="1"/>
</dbReference>
<dbReference type="AlphaFoldDB" id="A0A370QEY9"/>
<dbReference type="PROSITE" id="PS51257">
    <property type="entry name" value="PROKAR_LIPOPROTEIN"/>
    <property type="match status" value="1"/>
</dbReference>
<dbReference type="OrthoDB" id="5498726at2"/>
<reference evidence="1 2" key="1">
    <citation type="submission" date="2018-07" db="EMBL/GenBank/DDBJ databases">
        <title>Genomic Encyclopedia of Type Strains, Phase IV (KMG-IV): sequencing the most valuable type-strain genomes for metagenomic binning, comparative biology and taxonomic classification.</title>
        <authorList>
            <person name="Goeker M."/>
        </authorList>
    </citation>
    <scope>NUCLEOTIDE SEQUENCE [LARGE SCALE GENOMIC DNA]</scope>
    <source>
        <strain evidence="1 2">DSM 101478</strain>
    </source>
</reference>